<reference evidence="2" key="1">
    <citation type="journal article" date="2020" name="MBio">
        <title>Horizontal gene transfer to a defensive symbiont with a reduced genome amongst a multipartite beetle microbiome.</title>
        <authorList>
            <person name="Waterworth S.C."/>
            <person name="Florez L.V."/>
            <person name="Rees E.R."/>
            <person name="Hertweck C."/>
            <person name="Kaltenpoth M."/>
            <person name="Kwan J.C."/>
        </authorList>
    </citation>
    <scope>NUCLEOTIDE SEQUENCE [LARGE SCALE GENOMIC DNA]</scope>
</reference>
<accession>A0A7V8JL76</accession>
<dbReference type="EMBL" id="WNDS01000003">
    <property type="protein sequence ID" value="KAF1014476.1"/>
    <property type="molecule type" value="Genomic_DNA"/>
</dbReference>
<evidence type="ECO:0000313" key="1">
    <source>
        <dbReference type="EMBL" id="KAF1014476.1"/>
    </source>
</evidence>
<evidence type="ECO:0000313" key="2">
    <source>
        <dbReference type="Proteomes" id="UP000487117"/>
    </source>
</evidence>
<dbReference type="Proteomes" id="UP000487117">
    <property type="component" value="Unassembled WGS sequence"/>
</dbReference>
<gene>
    <name evidence="1" type="ORF">GAK31_01961</name>
</gene>
<sequence length="70" mass="7698">MAEGAARHAGNPACEEYTLCGVAWDCNHMDTCADEPDVFFAEAGQTIDCADCRKVIAYCKAVKRWKEPGR</sequence>
<protein>
    <submittedName>
        <fullName evidence="1">Uncharacterized protein</fullName>
    </submittedName>
</protein>
<organism evidence="1 2">
    <name type="scientific">Stenotrophomonas maltophilia</name>
    <name type="common">Pseudomonas maltophilia</name>
    <name type="synonym">Xanthomonas maltophilia</name>
    <dbReference type="NCBI Taxonomy" id="40324"/>
    <lineage>
        <taxon>Bacteria</taxon>
        <taxon>Pseudomonadati</taxon>
        <taxon>Pseudomonadota</taxon>
        <taxon>Gammaproteobacteria</taxon>
        <taxon>Lysobacterales</taxon>
        <taxon>Lysobacteraceae</taxon>
        <taxon>Stenotrophomonas</taxon>
        <taxon>Stenotrophomonas maltophilia group</taxon>
    </lineage>
</organism>
<dbReference type="AlphaFoldDB" id="A0A7V8JL76"/>
<proteinExistence type="predicted"/>
<comment type="caution">
    <text evidence="1">The sequence shown here is derived from an EMBL/GenBank/DDBJ whole genome shotgun (WGS) entry which is preliminary data.</text>
</comment>
<name>A0A7V8JL76_STEMA</name>